<dbReference type="EMBL" id="MSDW01000001">
    <property type="protein sequence ID" value="OKY78445.1"/>
    <property type="molecule type" value="Genomic_DNA"/>
</dbReference>
<evidence type="ECO:0000256" key="4">
    <source>
        <dbReference type="ARBA" id="ARBA00022454"/>
    </source>
</evidence>
<dbReference type="Proteomes" id="UP000185744">
    <property type="component" value="Unassembled WGS sequence"/>
</dbReference>
<reference evidence="9" key="1">
    <citation type="submission" date="2016-12" db="EMBL/GenBank/DDBJ databases">
        <title>Discovery of methanogenic haloarchaea.</title>
        <authorList>
            <person name="Sorokin D.Y."/>
            <person name="Makarova K.S."/>
            <person name="Abbas B."/>
            <person name="Ferrer M."/>
            <person name="Golyshin P.N."/>
        </authorList>
    </citation>
    <scope>NUCLEOTIDE SEQUENCE [LARGE SCALE GENOMIC DNA]</scope>
    <source>
        <strain evidence="9">HMET1</strain>
    </source>
</reference>
<comment type="similarity">
    <text evidence="3">Belongs to the archaeal histone HMF family.</text>
</comment>
<keyword evidence="4" id="KW-0158">Chromosome</keyword>
<dbReference type="FunCoup" id="A0A1Q6DVQ6">
    <property type="interactions" value="1"/>
</dbReference>
<name>A0A1Q6DVQ6_METT1</name>
<sequence length="68" mass="7517">MAELPLAPVDRIIRKGGAERVSEEAREELADVLEKYGTEVSEEAVRLAEHAGRKTVKAEDIELASERV</sequence>
<organism evidence="9 10">
    <name type="scientific">Methanohalarchaeum thermophilum</name>
    <dbReference type="NCBI Taxonomy" id="1903181"/>
    <lineage>
        <taxon>Archaea</taxon>
        <taxon>Methanobacteriati</taxon>
        <taxon>Methanobacteriota</taxon>
        <taxon>Methanonatronarchaeia</taxon>
        <taxon>Methanonatronarchaeales</taxon>
        <taxon>Methanonatronarchaeaceae</taxon>
        <taxon>Candidatus Methanohalarchaeum</taxon>
    </lineage>
</organism>
<dbReference type="AlphaFoldDB" id="A0A1Q6DVQ6"/>
<keyword evidence="7" id="KW-0544">Nucleosome core</keyword>
<dbReference type="Pfam" id="PF00808">
    <property type="entry name" value="CBFD_NFYB_HMF"/>
    <property type="match status" value="1"/>
</dbReference>
<dbReference type="STRING" id="1903181.BTN85_0936"/>
<proteinExistence type="inferred from homology"/>
<keyword evidence="10" id="KW-1185">Reference proteome</keyword>
<dbReference type="GO" id="GO:0046982">
    <property type="term" value="F:protein heterodimerization activity"/>
    <property type="evidence" value="ECO:0007669"/>
    <property type="project" value="InterPro"/>
</dbReference>
<evidence type="ECO:0000259" key="8">
    <source>
        <dbReference type="Pfam" id="PF00808"/>
    </source>
</evidence>
<evidence type="ECO:0000256" key="7">
    <source>
        <dbReference type="ARBA" id="ARBA00023269"/>
    </source>
</evidence>
<dbReference type="InParanoid" id="A0A1Q6DVQ6"/>
<feature type="domain" description="Transcription factor CBF/NF-Y/archaeal histone" evidence="8">
    <location>
        <begin position="2"/>
        <end position="64"/>
    </location>
</feature>
<gene>
    <name evidence="9" type="ORF">BTN85_0936</name>
</gene>
<evidence type="ECO:0000313" key="10">
    <source>
        <dbReference type="Proteomes" id="UP000185744"/>
    </source>
</evidence>
<dbReference type="PANTHER" id="PTHR47828">
    <property type="entry name" value="ARCHAEAL HISTONE A"/>
    <property type="match status" value="1"/>
</dbReference>
<evidence type="ECO:0000256" key="5">
    <source>
        <dbReference type="ARBA" id="ARBA00022490"/>
    </source>
</evidence>
<evidence type="ECO:0000256" key="2">
    <source>
        <dbReference type="ARBA" id="ARBA00004496"/>
    </source>
</evidence>
<dbReference type="InterPro" id="IPR001951">
    <property type="entry name" value="Histone_H4"/>
</dbReference>
<dbReference type="Gene3D" id="1.10.20.10">
    <property type="entry name" value="Histone, subunit A"/>
    <property type="match status" value="1"/>
</dbReference>
<dbReference type="InterPro" id="IPR050947">
    <property type="entry name" value="Archaeal_histone_HMF"/>
</dbReference>
<evidence type="ECO:0000256" key="6">
    <source>
        <dbReference type="ARBA" id="ARBA00023125"/>
    </source>
</evidence>
<accession>A0A1Q6DVQ6</accession>
<dbReference type="PANTHER" id="PTHR47828:SF1">
    <property type="entry name" value="ARCHAEAL HISTONE A"/>
    <property type="match status" value="1"/>
</dbReference>
<dbReference type="SUPFAM" id="SSF47113">
    <property type="entry name" value="Histone-fold"/>
    <property type="match status" value="1"/>
</dbReference>
<dbReference type="GO" id="GO:0030527">
    <property type="term" value="F:structural constituent of chromatin"/>
    <property type="evidence" value="ECO:0007669"/>
    <property type="project" value="InterPro"/>
</dbReference>
<dbReference type="PRINTS" id="PR00623">
    <property type="entry name" value="HISTONEH4"/>
</dbReference>
<dbReference type="GO" id="GO:0005737">
    <property type="term" value="C:cytoplasm"/>
    <property type="evidence" value="ECO:0007669"/>
    <property type="project" value="UniProtKB-SubCell"/>
</dbReference>
<dbReference type="NCBIfam" id="NF043032">
    <property type="entry name" value="archaea_histone"/>
    <property type="match status" value="1"/>
</dbReference>
<keyword evidence="5" id="KW-0963">Cytoplasm</keyword>
<dbReference type="InterPro" id="IPR050004">
    <property type="entry name" value="HmfB-like"/>
</dbReference>
<evidence type="ECO:0000313" key="9">
    <source>
        <dbReference type="EMBL" id="OKY78445.1"/>
    </source>
</evidence>
<comment type="subcellular location">
    <subcellularLocation>
        <location evidence="1">Chromosome</location>
    </subcellularLocation>
    <subcellularLocation>
        <location evidence="2">Cytoplasm</location>
    </subcellularLocation>
</comment>
<evidence type="ECO:0000256" key="3">
    <source>
        <dbReference type="ARBA" id="ARBA00008264"/>
    </source>
</evidence>
<dbReference type="InterPro" id="IPR003958">
    <property type="entry name" value="CBFA_NFYB_domain"/>
</dbReference>
<keyword evidence="6" id="KW-0238">DNA-binding</keyword>
<evidence type="ECO:0000256" key="1">
    <source>
        <dbReference type="ARBA" id="ARBA00004286"/>
    </source>
</evidence>
<dbReference type="InterPro" id="IPR009072">
    <property type="entry name" value="Histone-fold"/>
</dbReference>
<dbReference type="CDD" id="cd22909">
    <property type="entry name" value="HFD_archaea_histone-like"/>
    <property type="match status" value="1"/>
</dbReference>
<protein>
    <submittedName>
        <fullName evidence="9">Histones H3 and H4</fullName>
    </submittedName>
</protein>
<dbReference type="GO" id="GO:0000786">
    <property type="term" value="C:nucleosome"/>
    <property type="evidence" value="ECO:0007669"/>
    <property type="project" value="UniProtKB-KW"/>
</dbReference>
<comment type="caution">
    <text evidence="9">The sequence shown here is derived from an EMBL/GenBank/DDBJ whole genome shotgun (WGS) entry which is preliminary data.</text>
</comment>
<dbReference type="GO" id="GO:0003677">
    <property type="term" value="F:DNA binding"/>
    <property type="evidence" value="ECO:0007669"/>
    <property type="project" value="UniProtKB-KW"/>
</dbReference>